<proteinExistence type="predicted"/>
<accession>A0AAU7ZW80</accession>
<dbReference type="RefSeq" id="WP_353067087.1">
    <property type="nucleotide sequence ID" value="NZ_CP132942.1"/>
</dbReference>
<reference evidence="1" key="1">
    <citation type="submission" date="2023-08" db="EMBL/GenBank/DDBJ databases">
        <authorList>
            <person name="Messyasz A."/>
            <person name="Mannisto M.K."/>
            <person name="Kerkhof L.J."/>
            <person name="Haggblom M."/>
        </authorList>
    </citation>
    <scope>NUCLEOTIDE SEQUENCE</scope>
    <source>
        <strain evidence="1">X5P6</strain>
    </source>
</reference>
<sequence>MEREGWLLGDPDAMKQYCQLASDGDDGPIAGLLASARDQMQTPLS</sequence>
<evidence type="ECO:0000313" key="1">
    <source>
        <dbReference type="EMBL" id="XCB35235.1"/>
    </source>
</evidence>
<dbReference type="KEGG" id="tpsc:RBB77_10160"/>
<gene>
    <name evidence="1" type="ORF">RBB77_10160</name>
</gene>
<reference evidence="1" key="2">
    <citation type="journal article" date="2024" name="Environ. Microbiol.">
        <title>Genome analysis and description of Tunturibacter gen. nov. expands the diversity of Terriglobia in tundra soils.</title>
        <authorList>
            <person name="Messyasz A."/>
            <person name="Mannisto M.K."/>
            <person name="Kerkhof L.J."/>
            <person name="Haggblom M.M."/>
        </authorList>
    </citation>
    <scope>NUCLEOTIDE SEQUENCE</scope>
    <source>
        <strain evidence="1">X5P6</strain>
    </source>
</reference>
<protein>
    <submittedName>
        <fullName evidence="1">Uncharacterized protein</fullName>
    </submittedName>
</protein>
<dbReference type="AlphaFoldDB" id="A0AAU7ZW80"/>
<name>A0AAU7ZW80_9BACT</name>
<dbReference type="EMBL" id="CP132942">
    <property type="protein sequence ID" value="XCB35235.1"/>
    <property type="molecule type" value="Genomic_DNA"/>
</dbReference>
<organism evidence="1">
    <name type="scientific">Tunturiibacter psychrotolerans</name>
    <dbReference type="NCBI Taxonomy" id="3069686"/>
    <lineage>
        <taxon>Bacteria</taxon>
        <taxon>Pseudomonadati</taxon>
        <taxon>Acidobacteriota</taxon>
        <taxon>Terriglobia</taxon>
        <taxon>Terriglobales</taxon>
        <taxon>Acidobacteriaceae</taxon>
        <taxon>Tunturiibacter</taxon>
    </lineage>
</organism>